<evidence type="ECO:0000256" key="1">
    <source>
        <dbReference type="ARBA" id="ARBA00022603"/>
    </source>
</evidence>
<dbReference type="PROSITE" id="PS51686">
    <property type="entry name" value="SAM_MT_RSMB_NOP"/>
    <property type="match status" value="1"/>
</dbReference>
<dbReference type="PRINTS" id="PR02008">
    <property type="entry name" value="RCMTFAMILY"/>
</dbReference>
<dbReference type="PANTHER" id="PTHR22807:SF16">
    <property type="entry name" value="SAM-DEPENDENT MTASE RSMB_NOP-TYPE DOMAIN-CONTAINING PROTEIN"/>
    <property type="match status" value="1"/>
</dbReference>
<keyword evidence="8" id="KW-1185">Reference proteome</keyword>
<dbReference type="STRING" id="133383.A0A1R0H754"/>
<evidence type="ECO:0000313" key="7">
    <source>
        <dbReference type="EMBL" id="OLY85005.1"/>
    </source>
</evidence>
<dbReference type="PANTHER" id="PTHR22807">
    <property type="entry name" value="NOP2 YEAST -RELATED NOL1/NOP2/FMU SUN DOMAIN-CONTAINING"/>
    <property type="match status" value="1"/>
</dbReference>
<dbReference type="Proteomes" id="UP000187455">
    <property type="component" value="Unassembled WGS sequence"/>
</dbReference>
<dbReference type="Pfam" id="PF01189">
    <property type="entry name" value="Methyltr_RsmB-F"/>
    <property type="match status" value="1"/>
</dbReference>
<accession>A0A1R0H754</accession>
<feature type="binding site" evidence="5">
    <location>
        <position position="201"/>
    </location>
    <ligand>
        <name>S-adenosyl-L-methionine</name>
        <dbReference type="ChEBI" id="CHEBI:59789"/>
    </ligand>
</feature>
<protein>
    <recommendedName>
        <fullName evidence="6">SAM-dependent MTase RsmB/NOP-type domain-containing protein</fullName>
    </recommendedName>
</protein>
<feature type="binding site" evidence="5">
    <location>
        <begin position="169"/>
        <end position="175"/>
    </location>
    <ligand>
        <name>S-adenosyl-L-methionine</name>
        <dbReference type="ChEBI" id="CHEBI:59789"/>
    </ligand>
</feature>
<dbReference type="InterPro" id="IPR001678">
    <property type="entry name" value="MeTrfase_RsmB-F_NOP2_dom"/>
</dbReference>
<comment type="similarity">
    <text evidence="5">Belongs to the class I-like SAM-binding methyltransferase superfamily. RsmB/NOP family.</text>
</comment>
<keyword evidence="3 5" id="KW-0949">S-adenosyl-L-methionine</keyword>
<evidence type="ECO:0000256" key="4">
    <source>
        <dbReference type="ARBA" id="ARBA00022884"/>
    </source>
</evidence>
<feature type="binding site" evidence="5">
    <location>
        <position position="303"/>
    </location>
    <ligand>
        <name>S-adenosyl-L-methionine</name>
        <dbReference type="ChEBI" id="CHEBI:59789"/>
    </ligand>
</feature>
<gene>
    <name evidence="7" type="ORF">AYI68_g823</name>
</gene>
<keyword evidence="1 5" id="KW-0489">Methyltransferase</keyword>
<dbReference type="InterPro" id="IPR029063">
    <property type="entry name" value="SAM-dependent_MTases_sf"/>
</dbReference>
<comment type="caution">
    <text evidence="7">The sequence shown here is derived from an EMBL/GenBank/DDBJ whole genome shotgun (WGS) entry which is preliminary data.</text>
</comment>
<dbReference type="InterPro" id="IPR049560">
    <property type="entry name" value="MeTrfase_RsmB-F_NOP2_cat"/>
</dbReference>
<feature type="active site" description="Nucleophile" evidence="5">
    <location>
        <position position="368"/>
    </location>
</feature>
<evidence type="ECO:0000256" key="2">
    <source>
        <dbReference type="ARBA" id="ARBA00022679"/>
    </source>
</evidence>
<evidence type="ECO:0000256" key="3">
    <source>
        <dbReference type="ARBA" id="ARBA00022691"/>
    </source>
</evidence>
<dbReference type="AlphaFoldDB" id="A0A1R0H754"/>
<evidence type="ECO:0000313" key="8">
    <source>
        <dbReference type="Proteomes" id="UP000187455"/>
    </source>
</evidence>
<proteinExistence type="inferred from homology"/>
<reference evidence="7 8" key="1">
    <citation type="journal article" date="2016" name="Mol. Biol. Evol.">
        <title>Genome-Wide Survey of Gut Fungi (Harpellales) Reveals the First Horizontally Transferred Ubiquitin Gene from a Mosquito Host.</title>
        <authorList>
            <person name="Wang Y."/>
            <person name="White M.M."/>
            <person name="Kvist S."/>
            <person name="Moncalvo J.M."/>
        </authorList>
    </citation>
    <scope>NUCLEOTIDE SEQUENCE [LARGE SCALE GENOMIC DNA]</scope>
    <source>
        <strain evidence="7 8">ALG-7-W6</strain>
    </source>
</reference>
<dbReference type="InterPro" id="IPR023267">
    <property type="entry name" value="RCMT"/>
</dbReference>
<dbReference type="OrthoDB" id="6093671at2759"/>
<dbReference type="GO" id="GO:0003723">
    <property type="term" value="F:RNA binding"/>
    <property type="evidence" value="ECO:0007669"/>
    <property type="project" value="UniProtKB-UniRule"/>
</dbReference>
<feature type="binding site" evidence="5">
    <location>
        <position position="231"/>
    </location>
    <ligand>
        <name>S-adenosyl-L-methionine</name>
        <dbReference type="ChEBI" id="CHEBI:59789"/>
    </ligand>
</feature>
<dbReference type="EMBL" id="LSSL01000273">
    <property type="protein sequence ID" value="OLY85005.1"/>
    <property type="molecule type" value="Genomic_DNA"/>
</dbReference>
<sequence length="393" mass="44231">MENTLEFNSKEVKGHSQDWSKQISSFYKSIDVDSDIYNCLENLPRYVRVVGFDYTIINGFPHNYNDNPSKRLKSESSQKIERGTNTLEMNFSKDTKYLENIAKQLQAQIHCKVSLSPTILGILRISDGKAKINNTDLYKTGKIIGIDLSSVITAMSLEVHPNDHVLDLCCAPGGKLLLIADSLQKNGPPSKKSFGTITGVDISQKRISICQSLIKKSNSMAKIRVRLFATDGTTFKVPPPDENWWDFNHLKKNPPSKPNGLQEPKISKTESSVLKPFFSSKLLRNISTPNSLANKKYSKVLVDAECSHDGSLIHLEKYINTSSGSFAKLDDEFLTYDRLKNVSDLQYKLILNGWNNLCVDGTLIYSTCSLSYKQNELVIAKFMEKIIMDHNSE</sequence>
<evidence type="ECO:0000256" key="5">
    <source>
        <dbReference type="PROSITE-ProRule" id="PRU01023"/>
    </source>
</evidence>
<keyword evidence="4 5" id="KW-0694">RNA-binding</keyword>
<organism evidence="7 8">
    <name type="scientific">Smittium mucronatum</name>
    <dbReference type="NCBI Taxonomy" id="133383"/>
    <lineage>
        <taxon>Eukaryota</taxon>
        <taxon>Fungi</taxon>
        <taxon>Fungi incertae sedis</taxon>
        <taxon>Zoopagomycota</taxon>
        <taxon>Kickxellomycotina</taxon>
        <taxon>Harpellomycetes</taxon>
        <taxon>Harpellales</taxon>
        <taxon>Legeriomycetaceae</taxon>
        <taxon>Smittium</taxon>
    </lineage>
</organism>
<dbReference type="Gene3D" id="3.40.50.150">
    <property type="entry name" value="Vaccinia Virus protein VP39"/>
    <property type="match status" value="1"/>
</dbReference>
<dbReference type="GO" id="GO:0001510">
    <property type="term" value="P:RNA methylation"/>
    <property type="evidence" value="ECO:0007669"/>
    <property type="project" value="InterPro"/>
</dbReference>
<feature type="domain" description="SAM-dependent MTase RsmB/NOP-type" evidence="6">
    <location>
        <begin position="70"/>
        <end position="393"/>
    </location>
</feature>
<evidence type="ECO:0000259" key="6">
    <source>
        <dbReference type="PROSITE" id="PS51686"/>
    </source>
</evidence>
<dbReference type="GO" id="GO:0008173">
    <property type="term" value="F:RNA methyltransferase activity"/>
    <property type="evidence" value="ECO:0007669"/>
    <property type="project" value="InterPro"/>
</dbReference>
<dbReference type="SUPFAM" id="SSF53335">
    <property type="entry name" value="S-adenosyl-L-methionine-dependent methyltransferases"/>
    <property type="match status" value="1"/>
</dbReference>
<keyword evidence="2 5" id="KW-0808">Transferase</keyword>
<name>A0A1R0H754_9FUNG</name>